<name>A0A517QMN4_9PLAN</name>
<dbReference type="AlphaFoldDB" id="A0A517QMN4"/>
<keyword evidence="3" id="KW-0997">Cell inner membrane</keyword>
<keyword evidence="4 7" id="KW-0808">Transferase</keyword>
<dbReference type="PANTHER" id="PTHR30606:SF10">
    <property type="entry name" value="PHOSPHATIDYLINOSITOL MANNOSIDE ACYLTRANSFERASE"/>
    <property type="match status" value="1"/>
</dbReference>
<evidence type="ECO:0000256" key="6">
    <source>
        <dbReference type="ARBA" id="ARBA00023315"/>
    </source>
</evidence>
<comment type="subcellular location">
    <subcellularLocation>
        <location evidence="1">Cell inner membrane</location>
    </subcellularLocation>
</comment>
<dbReference type="Proteomes" id="UP000315724">
    <property type="component" value="Chromosome"/>
</dbReference>
<evidence type="ECO:0000313" key="7">
    <source>
        <dbReference type="EMBL" id="QDT32883.1"/>
    </source>
</evidence>
<evidence type="ECO:0000256" key="2">
    <source>
        <dbReference type="ARBA" id="ARBA00022475"/>
    </source>
</evidence>
<proteinExistence type="predicted"/>
<dbReference type="EMBL" id="CP036267">
    <property type="protein sequence ID" value="QDT32883.1"/>
    <property type="molecule type" value="Genomic_DNA"/>
</dbReference>
<organism evidence="7 8">
    <name type="scientific">Thalassoglobus polymorphus</name>
    <dbReference type="NCBI Taxonomy" id="2527994"/>
    <lineage>
        <taxon>Bacteria</taxon>
        <taxon>Pseudomonadati</taxon>
        <taxon>Planctomycetota</taxon>
        <taxon>Planctomycetia</taxon>
        <taxon>Planctomycetales</taxon>
        <taxon>Planctomycetaceae</taxon>
        <taxon>Thalassoglobus</taxon>
    </lineage>
</organism>
<evidence type="ECO:0000256" key="3">
    <source>
        <dbReference type="ARBA" id="ARBA00022519"/>
    </source>
</evidence>
<keyword evidence="8" id="KW-1185">Reference proteome</keyword>
<dbReference type="GO" id="GO:0016746">
    <property type="term" value="F:acyltransferase activity"/>
    <property type="evidence" value="ECO:0007669"/>
    <property type="project" value="UniProtKB-KW"/>
</dbReference>
<evidence type="ECO:0000256" key="5">
    <source>
        <dbReference type="ARBA" id="ARBA00023136"/>
    </source>
</evidence>
<dbReference type="OrthoDB" id="9801955at2"/>
<evidence type="ECO:0000256" key="1">
    <source>
        <dbReference type="ARBA" id="ARBA00004533"/>
    </source>
</evidence>
<sequence>MKKLRWLLEYVVFRVLTCLIGIVSVKQSVRFAEFLGWSFVHLLPRKWTRYEVAATNLKTAFPDYSDLEVEATIEKMWVHLFRLVAEMVQFPRKLHLENYREIMSFRNRGEAAQALNSGRPIFMLSGHFGNWEATTATFGTFGFPMGIVARKLDNPYLHRWFVRTREVTGHRLLLKSGGWDGITDVLSARGNLGLLCDQDAGRRGVFVDFFGKPASTFRSIALMAIENEAIVLLGYGVRQPDNFDECRWVRYEVGCETVIDTKTIQSDDEVRSITEKYSQALEAAVRRHPEQYFWVHRRWKSIPRKKKRDKEKAA</sequence>
<dbReference type="PANTHER" id="PTHR30606">
    <property type="entry name" value="LIPID A BIOSYNTHESIS LAUROYL ACYLTRANSFERASE"/>
    <property type="match status" value="1"/>
</dbReference>
<dbReference type="CDD" id="cd07984">
    <property type="entry name" value="LPLAT_LABLAT-like"/>
    <property type="match status" value="1"/>
</dbReference>
<dbReference type="KEGG" id="tpol:Mal48_21310"/>
<dbReference type="GO" id="GO:0009247">
    <property type="term" value="P:glycolipid biosynthetic process"/>
    <property type="evidence" value="ECO:0007669"/>
    <property type="project" value="UniProtKB-ARBA"/>
</dbReference>
<dbReference type="RefSeq" id="WP_145205972.1">
    <property type="nucleotide sequence ID" value="NZ_CP036267.1"/>
</dbReference>
<dbReference type="GO" id="GO:0005886">
    <property type="term" value="C:plasma membrane"/>
    <property type="evidence" value="ECO:0007669"/>
    <property type="project" value="UniProtKB-SubCell"/>
</dbReference>
<dbReference type="EC" id="2.3.1.-" evidence="7"/>
<keyword evidence="6 7" id="KW-0012">Acyltransferase</keyword>
<keyword evidence="5" id="KW-0472">Membrane</keyword>
<reference evidence="7 8" key="1">
    <citation type="submission" date="2019-02" db="EMBL/GenBank/DDBJ databases">
        <title>Deep-cultivation of Planctomycetes and their phenomic and genomic characterization uncovers novel biology.</title>
        <authorList>
            <person name="Wiegand S."/>
            <person name="Jogler M."/>
            <person name="Boedeker C."/>
            <person name="Pinto D."/>
            <person name="Vollmers J."/>
            <person name="Rivas-Marin E."/>
            <person name="Kohn T."/>
            <person name="Peeters S.H."/>
            <person name="Heuer A."/>
            <person name="Rast P."/>
            <person name="Oberbeckmann S."/>
            <person name="Bunk B."/>
            <person name="Jeske O."/>
            <person name="Meyerdierks A."/>
            <person name="Storesund J.E."/>
            <person name="Kallscheuer N."/>
            <person name="Luecker S."/>
            <person name="Lage O.M."/>
            <person name="Pohl T."/>
            <person name="Merkel B.J."/>
            <person name="Hornburger P."/>
            <person name="Mueller R.-W."/>
            <person name="Bruemmer F."/>
            <person name="Labrenz M."/>
            <person name="Spormann A.M."/>
            <person name="Op den Camp H."/>
            <person name="Overmann J."/>
            <person name="Amann R."/>
            <person name="Jetten M.S.M."/>
            <person name="Mascher T."/>
            <person name="Medema M.H."/>
            <person name="Devos D.P."/>
            <person name="Kaster A.-K."/>
            <person name="Ovreas L."/>
            <person name="Rohde M."/>
            <person name="Galperin M.Y."/>
            <person name="Jogler C."/>
        </authorList>
    </citation>
    <scope>NUCLEOTIDE SEQUENCE [LARGE SCALE GENOMIC DNA]</scope>
    <source>
        <strain evidence="7 8">Mal48</strain>
    </source>
</reference>
<evidence type="ECO:0000313" key="8">
    <source>
        <dbReference type="Proteomes" id="UP000315724"/>
    </source>
</evidence>
<protein>
    <submittedName>
        <fullName evidence="7">Phosphatidylinositol mannoside acyltransferase</fullName>
        <ecNumber evidence="7">2.3.1.-</ecNumber>
    </submittedName>
</protein>
<keyword evidence="2" id="KW-1003">Cell membrane</keyword>
<dbReference type="InterPro" id="IPR004960">
    <property type="entry name" value="LipA_acyltrans"/>
</dbReference>
<evidence type="ECO:0000256" key="4">
    <source>
        <dbReference type="ARBA" id="ARBA00022679"/>
    </source>
</evidence>
<accession>A0A517QMN4</accession>
<dbReference type="Pfam" id="PF03279">
    <property type="entry name" value="Lip_A_acyltrans"/>
    <property type="match status" value="1"/>
</dbReference>
<gene>
    <name evidence="7" type="ORF">Mal48_21310</name>
</gene>